<dbReference type="NCBIfam" id="NF006764">
    <property type="entry name" value="PRK09285.1"/>
    <property type="match status" value="1"/>
</dbReference>
<dbReference type="GO" id="GO:0006189">
    <property type="term" value="P:'de novo' IMP biosynthetic process"/>
    <property type="evidence" value="ECO:0007669"/>
    <property type="project" value="UniProtKB-UniPathway"/>
</dbReference>
<dbReference type="Gene3D" id="1.10.275.10">
    <property type="entry name" value="Fumarase/aspartase (N-terminal domain)"/>
    <property type="match status" value="1"/>
</dbReference>
<keyword evidence="6 13" id="KW-0658">Purine biosynthesis</keyword>
<dbReference type="STRING" id="1798550.A2927_00925"/>
<evidence type="ECO:0000313" key="16">
    <source>
        <dbReference type="EMBL" id="OGY88978.1"/>
    </source>
</evidence>
<dbReference type="InterPro" id="IPR047136">
    <property type="entry name" value="PurB_bact"/>
</dbReference>
<comment type="pathway">
    <text evidence="2 13">Purine metabolism; AMP biosynthesis via de novo pathway; AMP from IMP: step 2/2.</text>
</comment>
<dbReference type="InterPro" id="IPR022761">
    <property type="entry name" value="Fumarate_lyase_N"/>
</dbReference>
<dbReference type="PANTHER" id="PTHR43411:SF1">
    <property type="entry name" value="ADENYLOSUCCINATE LYASE"/>
    <property type="match status" value="1"/>
</dbReference>
<dbReference type="InterPro" id="IPR013539">
    <property type="entry name" value="PurB_C"/>
</dbReference>
<evidence type="ECO:0000256" key="7">
    <source>
        <dbReference type="ARBA" id="ARBA00023239"/>
    </source>
</evidence>
<evidence type="ECO:0000259" key="15">
    <source>
        <dbReference type="Pfam" id="PF08328"/>
    </source>
</evidence>
<comment type="function">
    <text evidence="9">Catalyzes two reactions in de novo purine nucleotide biosynthesis. Catalyzes the breakdown of 5-aminoimidazole- (N-succinylocarboxamide) ribotide (SAICAR or 2-[5-amino-1-(5-phospho-beta-D-ribosyl)imidazole-4-carboxamido]succinate) to 5-aminoimidazole-4-carboxamide ribotide (AICAR or 5-amino-1-(5-phospho-beta-D-ribosyl)imidazole-4-carboxamide) and fumarate, and of adenylosuccinate (ADS or N(6)-(1,2-dicarboxyethyl)-AMP) to adenosine monophosphate (AMP) and fumarate.</text>
</comment>
<evidence type="ECO:0000256" key="8">
    <source>
        <dbReference type="ARBA" id="ARBA00024477"/>
    </source>
</evidence>
<gene>
    <name evidence="16" type="ORF">A2927_00925</name>
</gene>
<dbReference type="Gene3D" id="1.10.40.30">
    <property type="entry name" value="Fumarase/aspartase (C-terminal domain)"/>
    <property type="match status" value="1"/>
</dbReference>
<comment type="similarity">
    <text evidence="3 13">Belongs to the lyase 1 family. Adenylosuccinate lyase subfamily.</text>
</comment>
<dbReference type="EC" id="4.3.2.2" evidence="4 12"/>
<protein>
    <recommendedName>
        <fullName evidence="5 12">Adenylosuccinate lyase</fullName>
        <shortName evidence="13">ASL</shortName>
        <ecNumber evidence="4 12">4.3.2.2</ecNumber>
    </recommendedName>
    <alternativeName>
        <fullName evidence="10 13">Adenylosuccinase</fullName>
    </alternativeName>
</protein>
<feature type="domain" description="Fumarate lyase N-terminal" evidence="14">
    <location>
        <begin position="13"/>
        <end position="310"/>
    </location>
</feature>
<evidence type="ECO:0000256" key="10">
    <source>
        <dbReference type="ARBA" id="ARBA00030717"/>
    </source>
</evidence>
<dbReference type="EMBL" id="MHKL01000031">
    <property type="protein sequence ID" value="OGY88978.1"/>
    <property type="molecule type" value="Genomic_DNA"/>
</dbReference>
<evidence type="ECO:0000256" key="13">
    <source>
        <dbReference type="RuleBase" id="RU361172"/>
    </source>
</evidence>
<dbReference type="InterPro" id="IPR000362">
    <property type="entry name" value="Fumarate_lyase_fam"/>
</dbReference>
<dbReference type="GO" id="GO:0070626">
    <property type="term" value="F:(S)-2-(5-amino-1-(5-phospho-D-ribosyl)imidazole-4-carboxamido) succinate lyase (fumarate-forming) activity"/>
    <property type="evidence" value="ECO:0007669"/>
    <property type="project" value="RHEA"/>
</dbReference>
<keyword evidence="7 13" id="KW-0456">Lyase</keyword>
<dbReference type="Proteomes" id="UP000178849">
    <property type="component" value="Unassembled WGS sequence"/>
</dbReference>
<evidence type="ECO:0000256" key="4">
    <source>
        <dbReference type="ARBA" id="ARBA00012339"/>
    </source>
</evidence>
<comment type="catalytic activity">
    <reaction evidence="11">
        <text>N(6)-(1,2-dicarboxyethyl)-AMP = fumarate + AMP</text>
        <dbReference type="Rhea" id="RHEA:16853"/>
        <dbReference type="ChEBI" id="CHEBI:29806"/>
        <dbReference type="ChEBI" id="CHEBI:57567"/>
        <dbReference type="ChEBI" id="CHEBI:456215"/>
        <dbReference type="EC" id="4.3.2.2"/>
    </reaction>
    <physiologicalReaction direction="left-to-right" evidence="11">
        <dbReference type="Rhea" id="RHEA:16854"/>
    </physiologicalReaction>
</comment>
<accession>A0A1G2BIE8</accession>
<dbReference type="Pfam" id="PF00206">
    <property type="entry name" value="Lyase_1"/>
    <property type="match status" value="1"/>
</dbReference>
<dbReference type="PANTHER" id="PTHR43411">
    <property type="entry name" value="ADENYLOSUCCINATE LYASE"/>
    <property type="match status" value="1"/>
</dbReference>
<dbReference type="InterPro" id="IPR020557">
    <property type="entry name" value="Fumarate_lyase_CS"/>
</dbReference>
<dbReference type="InterPro" id="IPR024083">
    <property type="entry name" value="Fumarase/histidase_N"/>
</dbReference>
<dbReference type="GO" id="GO:0044208">
    <property type="term" value="P:'de novo' AMP biosynthetic process"/>
    <property type="evidence" value="ECO:0007669"/>
    <property type="project" value="UniProtKB-UniPathway"/>
</dbReference>
<comment type="pathway">
    <text evidence="1 13">Purine metabolism; IMP biosynthesis via de novo pathway; 5-amino-1-(5-phospho-D-ribosyl)imidazole-4-carboxamide from 5-amino-1-(5-phospho-D-ribosyl)imidazole-4-carboxylate: step 2/2.</text>
</comment>
<dbReference type="SUPFAM" id="SSF48557">
    <property type="entry name" value="L-aspartase-like"/>
    <property type="match status" value="1"/>
</dbReference>
<evidence type="ECO:0000256" key="11">
    <source>
        <dbReference type="ARBA" id="ARBA00049115"/>
    </source>
</evidence>
<evidence type="ECO:0000256" key="6">
    <source>
        <dbReference type="ARBA" id="ARBA00022755"/>
    </source>
</evidence>
<evidence type="ECO:0000313" key="17">
    <source>
        <dbReference type="Proteomes" id="UP000178849"/>
    </source>
</evidence>
<comment type="catalytic activity">
    <reaction evidence="8">
        <text>(2S)-2-[5-amino-1-(5-phospho-beta-D-ribosyl)imidazole-4-carboxamido]succinate = 5-amino-1-(5-phospho-beta-D-ribosyl)imidazole-4-carboxamide + fumarate</text>
        <dbReference type="Rhea" id="RHEA:23920"/>
        <dbReference type="ChEBI" id="CHEBI:29806"/>
        <dbReference type="ChEBI" id="CHEBI:58443"/>
        <dbReference type="ChEBI" id="CHEBI:58475"/>
        <dbReference type="EC" id="4.3.2.2"/>
    </reaction>
    <physiologicalReaction direction="left-to-right" evidence="8">
        <dbReference type="Rhea" id="RHEA:23921"/>
    </physiologicalReaction>
</comment>
<feature type="domain" description="Adenylosuccinate lyase PurB C-terminal" evidence="15">
    <location>
        <begin position="329"/>
        <end position="443"/>
    </location>
</feature>
<dbReference type="UniPathway" id="UPA00075">
    <property type="reaction ID" value="UER00336"/>
</dbReference>
<dbReference type="AlphaFoldDB" id="A0A1G2BIE8"/>
<evidence type="ECO:0000256" key="12">
    <source>
        <dbReference type="NCBIfam" id="TIGR00928"/>
    </source>
</evidence>
<evidence type="ECO:0000259" key="14">
    <source>
        <dbReference type="Pfam" id="PF00206"/>
    </source>
</evidence>
<reference evidence="16 17" key="1">
    <citation type="journal article" date="2016" name="Nat. Commun.">
        <title>Thousands of microbial genomes shed light on interconnected biogeochemical processes in an aquifer system.</title>
        <authorList>
            <person name="Anantharaman K."/>
            <person name="Brown C.T."/>
            <person name="Hug L.A."/>
            <person name="Sharon I."/>
            <person name="Castelle C.J."/>
            <person name="Probst A.J."/>
            <person name="Thomas B.C."/>
            <person name="Singh A."/>
            <person name="Wilkins M.J."/>
            <person name="Karaoz U."/>
            <person name="Brodie E.L."/>
            <person name="Williams K.H."/>
            <person name="Hubbard S.S."/>
            <person name="Banfield J.F."/>
        </authorList>
    </citation>
    <scope>NUCLEOTIDE SEQUENCE [LARGE SCALE GENOMIC DNA]</scope>
</reference>
<dbReference type="InterPro" id="IPR004769">
    <property type="entry name" value="Pur_lyase"/>
</dbReference>
<sequence>MDHSLSAISPLDGRYFNKVKELSPIFSESALIKYRLRVEIEYLIALAGEAKIKELKEFSPEEKNQLREIYQKFDLPEAEKIKKIEAVTNHDVKAVEYYLKEKIGKNRKLLPALEFVHFGLTSYDVNNLAYSLMLRDGAAIYQKELKTLLLSLKDLAKRFKNISLLSLTHGQPASPTTLGKELAIFYWRLNSELANLHQLKLKGKFSGAVGNWNAHCLTYPKVDWTAFSQKFVEGLGLEFNPLTTQIEPYDSAASVYHNLIRINTILKDLSQDLWLYVSRDIFKLKKIKGEVGSSTMPHKVNPIDFENSEGNLGLANALLNHLAEKLPVSRLQRDLSDSTVIRNQGAALGYGLLALKSLIKGLLKLEVNRQIIETELNNHWEVLAEAIQVVLRKAGYPKPYEKLKQLTRGEKVTKAGLQKFIRSLKIDKTEKATLLKLTPEKYIGLAVKLVDKYLDK</sequence>
<dbReference type="GO" id="GO:0004018">
    <property type="term" value="F:N6-(1,2-dicarboxyethyl)AMP AMP-lyase (fumarate-forming) activity"/>
    <property type="evidence" value="ECO:0007669"/>
    <property type="project" value="UniProtKB-UniRule"/>
</dbReference>
<dbReference type="UniPathway" id="UPA00074">
    <property type="reaction ID" value="UER00132"/>
</dbReference>
<comment type="caution">
    <text evidence="16">The sequence shown here is derived from an EMBL/GenBank/DDBJ whole genome shotgun (WGS) entry which is preliminary data.</text>
</comment>
<proteinExistence type="inferred from homology"/>
<dbReference type="PRINTS" id="PR00149">
    <property type="entry name" value="FUMRATELYASE"/>
</dbReference>
<dbReference type="InterPro" id="IPR008948">
    <property type="entry name" value="L-Aspartase-like"/>
</dbReference>
<name>A0A1G2BIE8_9BACT</name>
<organism evidence="16 17">
    <name type="scientific">Candidatus Komeilibacteria bacterium RIFCSPLOWO2_01_FULL_45_10</name>
    <dbReference type="NCBI Taxonomy" id="1798550"/>
    <lineage>
        <taxon>Bacteria</taxon>
        <taxon>Candidatus Komeiliibacteriota</taxon>
    </lineage>
</organism>
<dbReference type="Gene3D" id="1.20.200.10">
    <property type="entry name" value="Fumarase/aspartase (Central domain)"/>
    <property type="match status" value="1"/>
</dbReference>
<evidence type="ECO:0000256" key="3">
    <source>
        <dbReference type="ARBA" id="ARBA00008273"/>
    </source>
</evidence>
<evidence type="ECO:0000256" key="5">
    <source>
        <dbReference type="ARBA" id="ARBA00017058"/>
    </source>
</evidence>
<evidence type="ECO:0000256" key="9">
    <source>
        <dbReference type="ARBA" id="ARBA00025012"/>
    </source>
</evidence>
<dbReference type="NCBIfam" id="TIGR00928">
    <property type="entry name" value="purB"/>
    <property type="match status" value="1"/>
</dbReference>
<evidence type="ECO:0000256" key="2">
    <source>
        <dbReference type="ARBA" id="ARBA00004734"/>
    </source>
</evidence>
<dbReference type="PROSITE" id="PS00163">
    <property type="entry name" value="FUMARATE_LYASES"/>
    <property type="match status" value="1"/>
</dbReference>
<dbReference type="Pfam" id="PF08328">
    <property type="entry name" value="ASL_C"/>
    <property type="match status" value="1"/>
</dbReference>
<evidence type="ECO:0000256" key="1">
    <source>
        <dbReference type="ARBA" id="ARBA00004706"/>
    </source>
</evidence>